<protein>
    <submittedName>
        <fullName evidence="1">Uncharacterized protein MANES_15G009900</fullName>
    </submittedName>
</protein>
<accession>A0A2P2MTP5</accession>
<organism evidence="1">
    <name type="scientific">Rhizophora mucronata</name>
    <name type="common">Asiatic mangrove</name>
    <dbReference type="NCBI Taxonomy" id="61149"/>
    <lineage>
        <taxon>Eukaryota</taxon>
        <taxon>Viridiplantae</taxon>
        <taxon>Streptophyta</taxon>
        <taxon>Embryophyta</taxon>
        <taxon>Tracheophyta</taxon>
        <taxon>Spermatophyta</taxon>
        <taxon>Magnoliopsida</taxon>
        <taxon>eudicotyledons</taxon>
        <taxon>Gunneridae</taxon>
        <taxon>Pentapetalae</taxon>
        <taxon>rosids</taxon>
        <taxon>fabids</taxon>
        <taxon>Malpighiales</taxon>
        <taxon>Rhizophoraceae</taxon>
        <taxon>Rhizophora</taxon>
    </lineage>
</organism>
<name>A0A2P2MTP5_RHIMU</name>
<dbReference type="AlphaFoldDB" id="A0A2P2MTP5"/>
<reference evidence="1" key="1">
    <citation type="submission" date="2018-02" db="EMBL/GenBank/DDBJ databases">
        <title>Rhizophora mucronata_Transcriptome.</title>
        <authorList>
            <person name="Meera S.P."/>
            <person name="Sreeshan A."/>
            <person name="Augustine A."/>
        </authorList>
    </citation>
    <scope>NUCLEOTIDE SEQUENCE</scope>
    <source>
        <tissue evidence="1">Leaf</tissue>
    </source>
</reference>
<proteinExistence type="predicted"/>
<dbReference type="EMBL" id="GGEC01053094">
    <property type="protein sequence ID" value="MBX33578.1"/>
    <property type="molecule type" value="Transcribed_RNA"/>
</dbReference>
<sequence>MCGGAIISDILPLQSAGKKLTTQNLWAELDNVSDLLGLDYPITTGKNVLSSDHFDLKFPLNQSQLSQEGNIFFYFNLCFQEINSYLCWRSWVVPRIHFWGGCGLCGWKFSKYLKKQVLLLDYSAF</sequence>
<evidence type="ECO:0000313" key="1">
    <source>
        <dbReference type="EMBL" id="MBX33578.1"/>
    </source>
</evidence>